<evidence type="ECO:0000256" key="21">
    <source>
        <dbReference type="ARBA" id="ARBA00076652"/>
    </source>
</evidence>
<evidence type="ECO:0000256" key="9">
    <source>
        <dbReference type="ARBA" id="ARBA00022816"/>
    </source>
</evidence>
<dbReference type="SUPFAM" id="SSF50978">
    <property type="entry name" value="WD40 repeat-like"/>
    <property type="match status" value="1"/>
</dbReference>
<organism evidence="23 24">
    <name type="scientific">Holothuria leucospilota</name>
    <name type="common">Black long sea cucumber</name>
    <name type="synonym">Mertensiothuria leucospilota</name>
    <dbReference type="NCBI Taxonomy" id="206669"/>
    <lineage>
        <taxon>Eukaryota</taxon>
        <taxon>Metazoa</taxon>
        <taxon>Echinodermata</taxon>
        <taxon>Eleutherozoa</taxon>
        <taxon>Echinozoa</taxon>
        <taxon>Holothuroidea</taxon>
        <taxon>Aspidochirotacea</taxon>
        <taxon>Aspidochirotida</taxon>
        <taxon>Holothuriidae</taxon>
        <taxon>Holothuria</taxon>
    </lineage>
</organism>
<dbReference type="GO" id="GO:0051028">
    <property type="term" value="P:mRNA transport"/>
    <property type="evidence" value="ECO:0007669"/>
    <property type="project" value="UniProtKB-KW"/>
</dbReference>
<keyword evidence="6" id="KW-0132">Cell division</keyword>
<dbReference type="GO" id="GO:0031080">
    <property type="term" value="C:nuclear pore outer ring"/>
    <property type="evidence" value="ECO:0007669"/>
    <property type="project" value="InterPro"/>
</dbReference>
<evidence type="ECO:0000256" key="22">
    <source>
        <dbReference type="PROSITE-ProRule" id="PRU00221"/>
    </source>
</evidence>
<evidence type="ECO:0000256" key="7">
    <source>
        <dbReference type="ARBA" id="ARBA00022737"/>
    </source>
</evidence>
<evidence type="ECO:0000256" key="13">
    <source>
        <dbReference type="ARBA" id="ARBA00023010"/>
    </source>
</evidence>
<dbReference type="InterPro" id="IPR001680">
    <property type="entry name" value="WD40_rpt"/>
</dbReference>
<evidence type="ECO:0000256" key="16">
    <source>
        <dbReference type="ARBA" id="ARBA00023306"/>
    </source>
</evidence>
<evidence type="ECO:0000256" key="1">
    <source>
        <dbReference type="ARBA" id="ARBA00004567"/>
    </source>
</evidence>
<keyword evidence="7" id="KW-0677">Repeat</keyword>
<dbReference type="GO" id="GO:0007059">
    <property type="term" value="P:chromosome segregation"/>
    <property type="evidence" value="ECO:0007669"/>
    <property type="project" value="UniProtKB-KW"/>
</dbReference>
<dbReference type="Pfam" id="PF00400">
    <property type="entry name" value="WD40"/>
    <property type="match status" value="1"/>
</dbReference>
<evidence type="ECO:0000256" key="18">
    <source>
        <dbReference type="ARBA" id="ARBA00053706"/>
    </source>
</evidence>
<keyword evidence="5 22" id="KW-0853">WD repeat</keyword>
<dbReference type="PANTHER" id="PTHR22806:SF0">
    <property type="entry name" value="NUCLEOPORIN NUP37"/>
    <property type="match status" value="1"/>
</dbReference>
<keyword evidence="16" id="KW-0131">Cell cycle</keyword>
<evidence type="ECO:0000256" key="3">
    <source>
        <dbReference type="ARBA" id="ARBA00022448"/>
    </source>
</evidence>
<gene>
    <name evidence="23" type="ORF">HOLleu_25331</name>
</gene>
<dbReference type="GO" id="GO:0015031">
    <property type="term" value="P:protein transport"/>
    <property type="evidence" value="ECO:0007669"/>
    <property type="project" value="UniProtKB-KW"/>
</dbReference>
<keyword evidence="4" id="KW-0158">Chromosome</keyword>
<keyword evidence="13" id="KW-0811">Translocation</keyword>
<keyword evidence="10" id="KW-0159">Chromosome partition</keyword>
<evidence type="ECO:0000256" key="8">
    <source>
        <dbReference type="ARBA" id="ARBA00022776"/>
    </source>
</evidence>
<comment type="subunit">
    <text evidence="19">Component of the Nup107-160 subcomplex of the nuclear pore complex (NPC). The Nup107-160 subcomplex includes NUP160, NUP133, NUP107, NUP98, NUP85, NUP43, NUP37, SEH1 and SEC13.</text>
</comment>
<keyword evidence="15" id="KW-0539">Nucleus</keyword>
<reference evidence="23" key="1">
    <citation type="submission" date="2021-10" db="EMBL/GenBank/DDBJ databases">
        <title>Tropical sea cucumber genome reveals ecological adaptation and Cuvierian tubules defense mechanism.</title>
        <authorList>
            <person name="Chen T."/>
        </authorList>
    </citation>
    <scope>NUCLEOTIDE SEQUENCE</scope>
    <source>
        <strain evidence="23">Nanhai2018</strain>
        <tissue evidence="23">Muscle</tissue>
    </source>
</reference>
<dbReference type="FunFam" id="2.130.10.10:FF:000168">
    <property type="entry name" value="Nucleoporin Nup37"/>
    <property type="match status" value="1"/>
</dbReference>
<feature type="repeat" description="WD" evidence="22">
    <location>
        <begin position="120"/>
        <end position="152"/>
    </location>
</feature>
<keyword evidence="9" id="KW-0509">mRNA transport</keyword>
<dbReference type="AlphaFoldDB" id="A0A9Q1BSV8"/>
<dbReference type="PANTHER" id="PTHR22806">
    <property type="entry name" value="NUCLEOPORIN NUP37 P37 -RELATED"/>
    <property type="match status" value="1"/>
</dbReference>
<dbReference type="PROSITE" id="PS50082">
    <property type="entry name" value="WD_REPEATS_2"/>
    <property type="match status" value="1"/>
</dbReference>
<evidence type="ECO:0000313" key="23">
    <source>
        <dbReference type="EMBL" id="KAJ8031954.1"/>
    </source>
</evidence>
<dbReference type="InterPro" id="IPR036322">
    <property type="entry name" value="WD40_repeat_dom_sf"/>
</dbReference>
<keyword evidence="17" id="KW-0137">Centromere</keyword>
<name>A0A9Q1BSV8_HOLLE</name>
<dbReference type="OrthoDB" id="340259at2759"/>
<dbReference type="GO" id="GO:0000776">
    <property type="term" value="C:kinetochore"/>
    <property type="evidence" value="ECO:0007669"/>
    <property type="project" value="UniProtKB-KW"/>
</dbReference>
<dbReference type="GO" id="GO:0051301">
    <property type="term" value="P:cell division"/>
    <property type="evidence" value="ECO:0007669"/>
    <property type="project" value="UniProtKB-KW"/>
</dbReference>
<evidence type="ECO:0000256" key="15">
    <source>
        <dbReference type="ARBA" id="ARBA00023242"/>
    </source>
</evidence>
<proteinExistence type="predicted"/>
<evidence type="ECO:0000256" key="17">
    <source>
        <dbReference type="ARBA" id="ARBA00023328"/>
    </source>
</evidence>
<evidence type="ECO:0000256" key="14">
    <source>
        <dbReference type="ARBA" id="ARBA00023132"/>
    </source>
</evidence>
<evidence type="ECO:0000256" key="20">
    <source>
        <dbReference type="ARBA" id="ARBA00068271"/>
    </source>
</evidence>
<evidence type="ECO:0000313" key="24">
    <source>
        <dbReference type="Proteomes" id="UP001152320"/>
    </source>
</evidence>
<evidence type="ECO:0000256" key="12">
    <source>
        <dbReference type="ARBA" id="ARBA00022927"/>
    </source>
</evidence>
<protein>
    <recommendedName>
        <fullName evidence="20">Nucleoporin Nup37</fullName>
    </recommendedName>
    <alternativeName>
        <fullName evidence="21">Nup107-160 subcomplex subunit Nup37</fullName>
    </alternativeName>
</protein>
<dbReference type="Gene3D" id="2.130.10.10">
    <property type="entry name" value="YVTN repeat-like/Quinoprotein amine dehydrogenase"/>
    <property type="match status" value="1"/>
</dbReference>
<keyword evidence="11" id="KW-0995">Kinetochore</keyword>
<dbReference type="InterPro" id="IPR037626">
    <property type="entry name" value="NUP37"/>
</dbReference>
<dbReference type="Proteomes" id="UP001152320">
    <property type="component" value="Chromosome 12"/>
</dbReference>
<evidence type="ECO:0000256" key="5">
    <source>
        <dbReference type="ARBA" id="ARBA00022574"/>
    </source>
</evidence>
<evidence type="ECO:0000256" key="10">
    <source>
        <dbReference type="ARBA" id="ARBA00022829"/>
    </source>
</evidence>
<keyword evidence="24" id="KW-1185">Reference proteome</keyword>
<evidence type="ECO:0000256" key="19">
    <source>
        <dbReference type="ARBA" id="ARBA00062724"/>
    </source>
</evidence>
<sequence length="323" mass="35606">MEPTKVQRSVSGSFETEGTVDLTEFSPCEGSSSLIAYCGNLRVSLGSCIFKEEDRDLPSFEYQHIRDFHLGVKVRSIAWSPSSIVDQGLQTSVQLCVAGDDNKLRLCSSDLRGTDSIQVLSGHRDFINDVCFESTEGNIIASVGDDCCCRLWGDDLSQKAEFSLQNPGMSVCFNPLEPNKLMVAEKNGKIRFYDMVTQQPFMSLETGGGTLLSADWSVCNPSRVGAVVGGEWMIWDITRSSYPQERDQAHPQMGRVFRWSRASADLFATLGGPQHEAKNFHLGHHQIPISEALPVTGSLSWHAFLPVCAVAVDTKVKLMFAEL</sequence>
<keyword evidence="8" id="KW-0498">Mitosis</keyword>
<dbReference type="InterPro" id="IPR015943">
    <property type="entry name" value="WD40/YVTN_repeat-like_dom_sf"/>
</dbReference>
<evidence type="ECO:0000256" key="2">
    <source>
        <dbReference type="ARBA" id="ARBA00004629"/>
    </source>
</evidence>
<keyword evidence="3" id="KW-0813">Transport</keyword>
<evidence type="ECO:0000256" key="6">
    <source>
        <dbReference type="ARBA" id="ARBA00022618"/>
    </source>
</evidence>
<comment type="caution">
    <text evidence="23">The sequence shown here is derived from an EMBL/GenBank/DDBJ whole genome shotgun (WGS) entry which is preliminary data.</text>
</comment>
<accession>A0A9Q1BSV8</accession>
<dbReference type="EMBL" id="JAIZAY010000012">
    <property type="protein sequence ID" value="KAJ8031954.1"/>
    <property type="molecule type" value="Genomic_DNA"/>
</dbReference>
<dbReference type="SMART" id="SM00320">
    <property type="entry name" value="WD40"/>
    <property type="match status" value="3"/>
</dbReference>
<comment type="subcellular location">
    <subcellularLocation>
        <location evidence="2">Chromosome</location>
        <location evidence="2">Centromere</location>
        <location evidence="2">Kinetochore</location>
    </subcellularLocation>
    <subcellularLocation>
        <location evidence="1">Nucleus</location>
        <location evidence="1">Nuclear pore complex</location>
    </subcellularLocation>
</comment>
<comment type="function">
    <text evidence="18">Component of the Nup107-160 subcomplex of the nuclear pore complex (NPC). The Nup107-160 subcomplex is required for the assembly of a functional NPC. The Nup107-160 subcomplex is also required for normal kinetochore microtubule attachment, mitotic progression and chromosome segregation.</text>
</comment>
<keyword evidence="12" id="KW-0653">Protein transport</keyword>
<keyword evidence="14" id="KW-0906">Nuclear pore complex</keyword>
<evidence type="ECO:0000256" key="11">
    <source>
        <dbReference type="ARBA" id="ARBA00022838"/>
    </source>
</evidence>
<evidence type="ECO:0000256" key="4">
    <source>
        <dbReference type="ARBA" id="ARBA00022454"/>
    </source>
</evidence>